<protein>
    <recommendedName>
        <fullName evidence="3">DUF2953 domain-containing protein</fullName>
    </recommendedName>
</protein>
<accession>A0A0C2VH64</accession>
<keyword evidence="2" id="KW-1185">Reference proteome</keyword>
<comment type="caution">
    <text evidence="1">The sequence shown here is derived from an EMBL/GenBank/DDBJ whole genome shotgun (WGS) entry which is preliminary data.</text>
</comment>
<evidence type="ECO:0008006" key="3">
    <source>
        <dbReference type="Google" id="ProtNLM"/>
    </source>
</evidence>
<organism evidence="1 2">
    <name type="scientific">Jeotgalibacillus soli</name>
    <dbReference type="NCBI Taxonomy" id="889306"/>
    <lineage>
        <taxon>Bacteria</taxon>
        <taxon>Bacillati</taxon>
        <taxon>Bacillota</taxon>
        <taxon>Bacilli</taxon>
        <taxon>Bacillales</taxon>
        <taxon>Caryophanaceae</taxon>
        <taxon>Jeotgalibacillus</taxon>
    </lineage>
</organism>
<dbReference type="PATRIC" id="fig|889306.3.peg.3690"/>
<name>A0A0C2VH64_9BACL</name>
<evidence type="ECO:0000313" key="1">
    <source>
        <dbReference type="EMBL" id="KIL43851.1"/>
    </source>
</evidence>
<dbReference type="Proteomes" id="UP000031938">
    <property type="component" value="Unassembled WGS sequence"/>
</dbReference>
<reference evidence="1 2" key="1">
    <citation type="submission" date="2015-01" db="EMBL/GenBank/DDBJ databases">
        <title>Genome sequencing of Jeotgalibacillus soli.</title>
        <authorList>
            <person name="Goh K.M."/>
            <person name="Chan K.-G."/>
            <person name="Yaakop A.S."/>
            <person name="Ee R."/>
            <person name="Gan H.M."/>
            <person name="Chan C.S."/>
        </authorList>
    </citation>
    <scope>NUCLEOTIDE SEQUENCE [LARGE SCALE GENOMIC DNA]</scope>
    <source>
        <strain evidence="1 2">P9</strain>
    </source>
</reference>
<dbReference type="AlphaFoldDB" id="A0A0C2VH64"/>
<dbReference type="STRING" id="889306.KP78_36750"/>
<sequence length="214" mass="25415">MWLIISILIIIFLIIYCCFSKMVVHIRFNKTGEKDFLKIKLKLFNGLYRKRVEIPLIKSKRISLSYEKRSDKGEENKKFTYDDVQHIQSKYEEYLQIMKNGRRLMETLIRKVSVDKLQTEIRFGVNEADWTAYITSFIWTFHSWLRLFFEKKMIMTCTPQHSVYPLFGGSVFQMQLSCMFSIRLGHLIKIGILYLIEKRVSNHRKAGGVYGTSN</sequence>
<gene>
    <name evidence="1" type="ORF">KP78_36750</name>
</gene>
<evidence type="ECO:0000313" key="2">
    <source>
        <dbReference type="Proteomes" id="UP000031938"/>
    </source>
</evidence>
<dbReference type="EMBL" id="JXRP01000020">
    <property type="protein sequence ID" value="KIL43851.1"/>
    <property type="molecule type" value="Genomic_DNA"/>
</dbReference>
<proteinExistence type="predicted"/>